<organism evidence="1 2">
    <name type="scientific">Nonomuraea glycinis</name>
    <dbReference type="NCBI Taxonomy" id="2047744"/>
    <lineage>
        <taxon>Bacteria</taxon>
        <taxon>Bacillati</taxon>
        <taxon>Actinomycetota</taxon>
        <taxon>Actinomycetes</taxon>
        <taxon>Streptosporangiales</taxon>
        <taxon>Streptosporangiaceae</taxon>
        <taxon>Nonomuraea</taxon>
    </lineage>
</organism>
<evidence type="ECO:0000313" key="1">
    <source>
        <dbReference type="EMBL" id="GGP08327.1"/>
    </source>
</evidence>
<dbReference type="EMBL" id="BMNK01000006">
    <property type="protein sequence ID" value="GGP08327.1"/>
    <property type="molecule type" value="Genomic_DNA"/>
</dbReference>
<dbReference type="Proteomes" id="UP000660745">
    <property type="component" value="Unassembled WGS sequence"/>
</dbReference>
<reference evidence="1" key="1">
    <citation type="journal article" date="2014" name="Int. J. Syst. Evol. Microbiol.">
        <title>Complete genome sequence of Corynebacterium casei LMG S-19264T (=DSM 44701T), isolated from a smear-ripened cheese.</title>
        <authorList>
            <consortium name="US DOE Joint Genome Institute (JGI-PGF)"/>
            <person name="Walter F."/>
            <person name="Albersmeier A."/>
            <person name="Kalinowski J."/>
            <person name="Ruckert C."/>
        </authorList>
    </citation>
    <scope>NUCLEOTIDE SEQUENCE</scope>
    <source>
        <strain evidence="1">CGMCC 4.7430</strain>
    </source>
</reference>
<name>A0A918E569_9ACTN</name>
<protein>
    <submittedName>
        <fullName evidence="1">Uncharacterized protein</fullName>
    </submittedName>
</protein>
<dbReference type="AlphaFoldDB" id="A0A918E569"/>
<keyword evidence="2" id="KW-1185">Reference proteome</keyword>
<sequence length="103" mass="11597">MLIVPRSTSPVHSFSTSRDSCTKNADCVPTRKTLGTEQPKTITVGNWAAKSTPLTELKSGDQDVNRTRFSKIEMFMDVGTSQEMSWLIPANNDRHKVYINYCK</sequence>
<reference evidence="1" key="2">
    <citation type="submission" date="2020-09" db="EMBL/GenBank/DDBJ databases">
        <authorList>
            <person name="Sun Q."/>
            <person name="Zhou Y."/>
        </authorList>
    </citation>
    <scope>NUCLEOTIDE SEQUENCE</scope>
    <source>
        <strain evidence="1">CGMCC 4.7430</strain>
    </source>
</reference>
<evidence type="ECO:0000313" key="2">
    <source>
        <dbReference type="Proteomes" id="UP000660745"/>
    </source>
</evidence>
<proteinExistence type="predicted"/>
<comment type="caution">
    <text evidence="1">The sequence shown here is derived from an EMBL/GenBank/DDBJ whole genome shotgun (WGS) entry which is preliminary data.</text>
</comment>
<accession>A0A918E569</accession>
<gene>
    <name evidence="1" type="ORF">GCM10012278_39600</name>
</gene>